<dbReference type="GeneID" id="66113570"/>
<dbReference type="AlphaFoldDB" id="A0A9P7VE40"/>
<dbReference type="RefSeq" id="XP_043051729.1">
    <property type="nucleotide sequence ID" value="XM_043191052.1"/>
</dbReference>
<name>A0A9P7VE40_9ASCO</name>
<evidence type="ECO:0000313" key="4">
    <source>
        <dbReference type="EMBL" id="KAG7196184.1"/>
    </source>
</evidence>
<evidence type="ECO:0000313" key="5">
    <source>
        <dbReference type="Proteomes" id="UP000790833"/>
    </source>
</evidence>
<comment type="caution">
    <text evidence="4">The sequence shown here is derived from an EMBL/GenBank/DDBJ whole genome shotgun (WGS) entry which is preliminary data.</text>
</comment>
<dbReference type="Pfam" id="PF03221">
    <property type="entry name" value="HTH_Tnp_Tc5"/>
    <property type="match status" value="1"/>
</dbReference>
<feature type="region of interest" description="Disordered" evidence="2">
    <location>
        <begin position="268"/>
        <end position="298"/>
    </location>
</feature>
<keyword evidence="5" id="KW-1185">Reference proteome</keyword>
<feature type="domain" description="HTH CENPB-type" evidence="3">
    <location>
        <begin position="186"/>
        <end position="261"/>
    </location>
</feature>
<feature type="compositionally biased region" description="Polar residues" evidence="2">
    <location>
        <begin position="466"/>
        <end position="478"/>
    </location>
</feature>
<dbReference type="InterPro" id="IPR006600">
    <property type="entry name" value="HTH_CenpB_DNA-bd_dom"/>
</dbReference>
<accession>A0A9P7VE40</accession>
<dbReference type="SUPFAM" id="SSF46689">
    <property type="entry name" value="Homeodomain-like"/>
    <property type="match status" value="1"/>
</dbReference>
<feature type="region of interest" description="Disordered" evidence="2">
    <location>
        <begin position="466"/>
        <end position="486"/>
    </location>
</feature>
<dbReference type="InterPro" id="IPR009057">
    <property type="entry name" value="Homeodomain-like_sf"/>
</dbReference>
<dbReference type="Proteomes" id="UP000790833">
    <property type="component" value="Unassembled WGS sequence"/>
</dbReference>
<dbReference type="PROSITE" id="PS51253">
    <property type="entry name" value="HTH_CENPB"/>
    <property type="match status" value="1"/>
</dbReference>
<sequence length="505" mass="56229">MASNNIQNIIPIHAPQLRSESSISNIATSSMATTVSLSAAASTPNNQTIISSPTSFRATPASATSTLQRGTSSSVSSTTSVSTVESSSTSISHTTSHSSNSSISGPSLLANRDVNKSKPTALSGKLPRATLEQKIQVIDYYHRLKLSQVDVVEQYKDKLSILTSSLSDWIKNEHELRSRLTLSNKNLRRKVKFKYEKINHAMDLLVQSFQANNKPINEPILREYWSIYAHQYGVDNPRRLVGFSHGWLMQFKKRHGLFKRKKYQPSVNPLDFPKVENEDDSSDSKTSDDSNGTRILPGLSQQPYLLPIQVSPRVQNHNGLYLPNQQNHVHLPLQLPLPQRLLVWPEYQTKGNPTSTTPNSVHSQSLTTYSHHIQPHHAPNQHHHHHQIHSLPGSYLVPGSGTPIMHPTTNQYSTHGFTNSILSSSNIPIPSSLGVPSTPGFPKTPSQQYPISFPQIQYDFNRVQSTSPIPSNSSTRVNEGNEEEMVNSQGEVIKMRLDNIINHHE</sequence>
<reference evidence="4" key="1">
    <citation type="submission" date="2021-03" db="EMBL/GenBank/DDBJ databases">
        <authorList>
            <person name="Palmer J.M."/>
        </authorList>
    </citation>
    <scope>NUCLEOTIDE SEQUENCE</scope>
    <source>
        <strain evidence="4">ARV_011</strain>
    </source>
</reference>
<dbReference type="GO" id="GO:0003677">
    <property type="term" value="F:DNA binding"/>
    <property type="evidence" value="ECO:0007669"/>
    <property type="project" value="UniProtKB-KW"/>
</dbReference>
<gene>
    <name evidence="4" type="ORF">KQ657_000196</name>
</gene>
<dbReference type="EMBL" id="JAHMUF010000001">
    <property type="protein sequence ID" value="KAG7196184.1"/>
    <property type="molecule type" value="Genomic_DNA"/>
</dbReference>
<feature type="region of interest" description="Disordered" evidence="2">
    <location>
        <begin position="42"/>
        <end position="112"/>
    </location>
</feature>
<evidence type="ECO:0000259" key="3">
    <source>
        <dbReference type="PROSITE" id="PS51253"/>
    </source>
</evidence>
<evidence type="ECO:0000256" key="2">
    <source>
        <dbReference type="SAM" id="MobiDB-lite"/>
    </source>
</evidence>
<protein>
    <recommendedName>
        <fullName evidence="3">HTH CENPB-type domain-containing protein</fullName>
    </recommendedName>
</protein>
<dbReference type="Gene3D" id="1.10.10.60">
    <property type="entry name" value="Homeodomain-like"/>
    <property type="match status" value="1"/>
</dbReference>
<proteinExistence type="predicted"/>
<organism evidence="4 5">
    <name type="scientific">Scheffersomyces spartinae</name>
    <dbReference type="NCBI Taxonomy" id="45513"/>
    <lineage>
        <taxon>Eukaryota</taxon>
        <taxon>Fungi</taxon>
        <taxon>Dikarya</taxon>
        <taxon>Ascomycota</taxon>
        <taxon>Saccharomycotina</taxon>
        <taxon>Pichiomycetes</taxon>
        <taxon>Debaryomycetaceae</taxon>
        <taxon>Scheffersomyces</taxon>
    </lineage>
</organism>
<evidence type="ECO:0000256" key="1">
    <source>
        <dbReference type="ARBA" id="ARBA00023125"/>
    </source>
</evidence>
<feature type="compositionally biased region" description="Low complexity" evidence="2">
    <location>
        <begin position="71"/>
        <end position="104"/>
    </location>
</feature>
<dbReference type="OrthoDB" id="2507562at2759"/>
<keyword evidence="1" id="KW-0238">DNA-binding</keyword>
<feature type="compositionally biased region" description="Polar residues" evidence="2">
    <location>
        <begin position="44"/>
        <end position="70"/>
    </location>
</feature>